<proteinExistence type="predicted"/>
<sequence>MDREAGKQFSEADDSQMSLSQWHLYSISYLSRGAAHIIPHPPQLQQLMRLKPCPASNYDRIPERRIVRAASGTVFTSGAKTVMQILQQQQQQQHQHQLDTAATAVILWTGLCVARVIFGRAVGVTRVQAGAYMSYITPERDSRPLLANRTAPLHQTRLITRVAMREQLEHSEPCTPLTVPPHSCYDVPHTRNSESITL</sequence>
<comment type="caution">
    <text evidence="1">The sequence shown here is derived from an EMBL/GenBank/DDBJ whole genome shotgun (WGS) entry which is preliminary data.</text>
</comment>
<dbReference type="AlphaFoldDB" id="A0A9N7TWH1"/>
<dbReference type="Proteomes" id="UP001153269">
    <property type="component" value="Unassembled WGS sequence"/>
</dbReference>
<organism evidence="1 2">
    <name type="scientific">Pleuronectes platessa</name>
    <name type="common">European plaice</name>
    <dbReference type="NCBI Taxonomy" id="8262"/>
    <lineage>
        <taxon>Eukaryota</taxon>
        <taxon>Metazoa</taxon>
        <taxon>Chordata</taxon>
        <taxon>Craniata</taxon>
        <taxon>Vertebrata</taxon>
        <taxon>Euteleostomi</taxon>
        <taxon>Actinopterygii</taxon>
        <taxon>Neopterygii</taxon>
        <taxon>Teleostei</taxon>
        <taxon>Neoteleostei</taxon>
        <taxon>Acanthomorphata</taxon>
        <taxon>Carangaria</taxon>
        <taxon>Pleuronectiformes</taxon>
        <taxon>Pleuronectoidei</taxon>
        <taxon>Pleuronectidae</taxon>
        <taxon>Pleuronectes</taxon>
    </lineage>
</organism>
<gene>
    <name evidence="1" type="ORF">PLEPLA_LOCUS7833</name>
</gene>
<name>A0A9N7TWH1_PLEPL</name>
<dbReference type="EMBL" id="CADEAL010000424">
    <property type="protein sequence ID" value="CAB1419982.1"/>
    <property type="molecule type" value="Genomic_DNA"/>
</dbReference>
<reference evidence="1" key="1">
    <citation type="submission" date="2020-03" db="EMBL/GenBank/DDBJ databases">
        <authorList>
            <person name="Weist P."/>
        </authorList>
    </citation>
    <scope>NUCLEOTIDE SEQUENCE</scope>
</reference>
<protein>
    <submittedName>
        <fullName evidence="1">Uncharacterized protein</fullName>
    </submittedName>
</protein>
<evidence type="ECO:0000313" key="1">
    <source>
        <dbReference type="EMBL" id="CAB1419982.1"/>
    </source>
</evidence>
<evidence type="ECO:0000313" key="2">
    <source>
        <dbReference type="Proteomes" id="UP001153269"/>
    </source>
</evidence>
<keyword evidence="2" id="KW-1185">Reference proteome</keyword>
<accession>A0A9N7TWH1</accession>